<proteinExistence type="inferred from homology"/>
<evidence type="ECO:0000256" key="5">
    <source>
        <dbReference type="ARBA" id="ARBA00023049"/>
    </source>
</evidence>
<feature type="region of interest" description="Disordered" evidence="6">
    <location>
        <begin position="1277"/>
        <end position="1297"/>
    </location>
</feature>
<dbReference type="InterPro" id="IPR011249">
    <property type="entry name" value="Metalloenz_LuxS/M16"/>
</dbReference>
<sequence length="1347" mass="144573">MKVLKHHGTRQPNLVRGSKPAAVRPVTVCSACSRPTQPALLRQNGTMPVVRRSGVSSTSSASASSAFGQPLAPTNPLRPRSFSGPHIHGAVARRGNKIVISAVLAGVEGATDVRTMLGSEMKGEPNLVTGQLENGFRYVILPNKLPPKRFEAHLEVHVGSVDELPNEQGIAHLVEHVTFLGSKRRENLLGTGARANAYTDFHHTVFHVHAPVTNGVTGSPMLPQVLEALEEIAFRPEFLATRIEKERKAVMAEAQMMNTIEYRVDCQLLQYLHYENNLGCRFPIGKMDQVKAWPHDAVKAYWSRWYFPANATLYVVGDLDRDIEATRALIRSVFGRLQPATMSAEEAAACSAASKAAADGHQPPHTLPAPASMVAALSKGNGNGTAAAVAPEVAPDPAAAAAALLLKARHPIRPPVRHHWGMGPLAPAERPAPVSTFQHPLLQNFMLSVFCKVPITPMTTMAHLRQLLMIRTILSVFQFRVTKRYVAADPPFIGIELDISDSGREGATVSTLSVTSEPNDWQGAVRVAVEEVRRLQRYGLTKGELERYSSAILRDSAQLAEQANKVPSLDTLNFVMESLACGHTVMGHREAHEAMCAVAATVTLEEINSLARSLLTFASDYGSEGEALAEAAAAPPGAYVAPGPTRATSIVACLPAWVDANGASISVSSGGADASARGAAGHMGAGGHIDPDTVDLDQLAAQAAQVDAVEVPEGAFTYAVTADMIAGALADRAYEVEPPLDVDCPDFLMSEEEVSALVAERNPHYVPLAEPGTSGDAFPEPGPNGIVQRRLSNGMRLNYRVTDNEPRAALLRMIAPGGSCMDKLGAAPDGYGAVTVGMRTLSEAGAVGKWDREQVMVYCVSNLINCAMEADEENLCVDFHFAVGDGSMERTFQLAHLLLEQPRWEEAAADRAKTAFASASRSVSKSLDRATADRIMSVMMGGPEVRRFREPSPEEIDALTLEGMRNTVMGLLHAGALEINVVGDFDAQELERLVATYLGTVAPRPPTAVTPIIEYPVVWQDPTLERRHSSWHLHDSDERAAAYVAGPAPPRWGPFGSGDPIGPYPHGEVVPPPVVVPGAANSAEARQAATDARRRHPLFSSAILMLLTEVINSRLFTTVRDSLGLTYDVSFQFTMFDRVRLGWFSVLVTSHPDKIYDALDASVAVLRDMAVSPVNRRELARARTTLITRHESDMKDNAYWLGLLTHLQNEHVPWKVPECLRDLRAMYEAITVDDLYHAYSFLQLSDQQLFTCVGTSGKSAPPPPEGRVLGGVLADDEGEGVMLGQGGEGAQGQGGQLPNPMALFTAMLAAAQAMNPTVKAAVQQGQSSAGQQQQAGSSGSGSGPAQK</sequence>
<dbReference type="InterPro" id="IPR007863">
    <property type="entry name" value="Peptidase_M16_C"/>
</dbReference>
<feature type="compositionally biased region" description="Gly residues" evidence="6">
    <location>
        <begin position="1338"/>
        <end position="1347"/>
    </location>
</feature>
<evidence type="ECO:0000256" key="2">
    <source>
        <dbReference type="ARBA" id="ARBA00022670"/>
    </source>
</evidence>
<accession>A0A7S0R4X0</accession>
<comment type="similarity">
    <text evidence="1">Belongs to the peptidase M16 family.</text>
</comment>
<protein>
    <recommendedName>
        <fullName evidence="10">Peptidase M16 N-terminal domain-containing protein</fullName>
    </recommendedName>
</protein>
<dbReference type="Pfam" id="PF05193">
    <property type="entry name" value="Peptidase_M16_C"/>
    <property type="match status" value="2"/>
</dbReference>
<dbReference type="Gene3D" id="3.30.830.10">
    <property type="entry name" value="Metalloenzyme, LuxS/M16 peptidase-like"/>
    <property type="match status" value="4"/>
</dbReference>
<keyword evidence="3" id="KW-0378">Hydrolase</keyword>
<feature type="domain" description="Peptidase M16 C-terminal" evidence="8">
    <location>
        <begin position="295"/>
        <end position="340"/>
    </location>
</feature>
<evidence type="ECO:0000256" key="6">
    <source>
        <dbReference type="SAM" id="MobiDB-lite"/>
    </source>
</evidence>
<feature type="region of interest" description="Disordered" evidence="6">
    <location>
        <begin position="1317"/>
        <end position="1347"/>
    </location>
</feature>
<dbReference type="GO" id="GO:0046872">
    <property type="term" value="F:metal ion binding"/>
    <property type="evidence" value="ECO:0007669"/>
    <property type="project" value="InterPro"/>
</dbReference>
<feature type="domain" description="Peptidase M16 C-terminal" evidence="8">
    <location>
        <begin position="1102"/>
        <end position="1186"/>
    </location>
</feature>
<evidence type="ECO:0000259" key="7">
    <source>
        <dbReference type="Pfam" id="PF00675"/>
    </source>
</evidence>
<gene>
    <name evidence="9" type="ORF">CLEI1391_LOCUS2220</name>
</gene>
<evidence type="ECO:0000259" key="8">
    <source>
        <dbReference type="Pfam" id="PF05193"/>
    </source>
</evidence>
<dbReference type="InterPro" id="IPR011765">
    <property type="entry name" value="Pept_M16_N"/>
</dbReference>
<evidence type="ECO:0000313" key="9">
    <source>
        <dbReference type="EMBL" id="CAD8666917.1"/>
    </source>
</evidence>
<dbReference type="EMBL" id="HBFB01004126">
    <property type="protein sequence ID" value="CAD8666917.1"/>
    <property type="molecule type" value="Transcribed_RNA"/>
</dbReference>
<dbReference type="GO" id="GO:0006508">
    <property type="term" value="P:proteolysis"/>
    <property type="evidence" value="ECO:0007669"/>
    <property type="project" value="UniProtKB-KW"/>
</dbReference>
<dbReference type="Pfam" id="PF00675">
    <property type="entry name" value="Peptidase_M16"/>
    <property type="match status" value="1"/>
</dbReference>
<evidence type="ECO:0000256" key="3">
    <source>
        <dbReference type="ARBA" id="ARBA00022801"/>
    </source>
</evidence>
<feature type="region of interest" description="Disordered" evidence="6">
    <location>
        <begin position="49"/>
        <end position="88"/>
    </location>
</feature>
<evidence type="ECO:0008006" key="10">
    <source>
        <dbReference type="Google" id="ProtNLM"/>
    </source>
</evidence>
<keyword evidence="5" id="KW-0482">Metalloprotease</keyword>
<evidence type="ECO:0000256" key="4">
    <source>
        <dbReference type="ARBA" id="ARBA00022833"/>
    </source>
</evidence>
<reference evidence="9" key="1">
    <citation type="submission" date="2021-01" db="EMBL/GenBank/DDBJ databases">
        <authorList>
            <person name="Corre E."/>
            <person name="Pelletier E."/>
            <person name="Niang G."/>
            <person name="Scheremetjew M."/>
            <person name="Finn R."/>
            <person name="Kale V."/>
            <person name="Holt S."/>
            <person name="Cochrane G."/>
            <person name="Meng A."/>
            <person name="Brown T."/>
            <person name="Cohen L."/>
        </authorList>
    </citation>
    <scope>NUCLEOTIDE SEQUENCE</scope>
    <source>
        <strain evidence="9">SAG 11-49</strain>
    </source>
</reference>
<feature type="compositionally biased region" description="Low complexity" evidence="6">
    <location>
        <begin position="56"/>
        <end position="66"/>
    </location>
</feature>
<evidence type="ECO:0000256" key="1">
    <source>
        <dbReference type="ARBA" id="ARBA00007261"/>
    </source>
</evidence>
<organism evidence="9">
    <name type="scientific">Chlamydomonas leiostraca</name>
    <dbReference type="NCBI Taxonomy" id="1034604"/>
    <lineage>
        <taxon>Eukaryota</taxon>
        <taxon>Viridiplantae</taxon>
        <taxon>Chlorophyta</taxon>
        <taxon>core chlorophytes</taxon>
        <taxon>Chlorophyceae</taxon>
        <taxon>CS clade</taxon>
        <taxon>Chlamydomonadales</taxon>
        <taxon>Chlamydomonadaceae</taxon>
        <taxon>Chlamydomonas</taxon>
    </lineage>
</organism>
<feature type="compositionally biased region" description="Gly residues" evidence="6">
    <location>
        <begin position="1281"/>
        <end position="1295"/>
    </location>
</feature>
<feature type="domain" description="Peptidase M16 N-terminal" evidence="7">
    <location>
        <begin position="139"/>
        <end position="259"/>
    </location>
</feature>
<feature type="compositionally biased region" description="Low complexity" evidence="6">
    <location>
        <begin position="1317"/>
        <end position="1337"/>
    </location>
</feature>
<keyword evidence="2" id="KW-0645">Protease</keyword>
<dbReference type="GO" id="GO:0008237">
    <property type="term" value="F:metallopeptidase activity"/>
    <property type="evidence" value="ECO:0007669"/>
    <property type="project" value="UniProtKB-KW"/>
</dbReference>
<dbReference type="PANTHER" id="PTHR43690:SF33">
    <property type="entry name" value="STROMAL PROCESSING PEPTIDASE, CHLOROPLASTIC"/>
    <property type="match status" value="1"/>
</dbReference>
<dbReference type="PANTHER" id="PTHR43690">
    <property type="entry name" value="NARDILYSIN"/>
    <property type="match status" value="1"/>
</dbReference>
<dbReference type="SUPFAM" id="SSF63411">
    <property type="entry name" value="LuxS/MPP-like metallohydrolase"/>
    <property type="match status" value="3"/>
</dbReference>
<dbReference type="InterPro" id="IPR050626">
    <property type="entry name" value="Peptidase_M16"/>
</dbReference>
<name>A0A7S0R4X0_9CHLO</name>
<keyword evidence="4" id="KW-0862">Zinc</keyword>